<dbReference type="InterPro" id="IPR000577">
    <property type="entry name" value="Carb_kinase_FGGY"/>
</dbReference>
<name>A0ABT2TF13_9FIRM</name>
<evidence type="ECO:0000259" key="5">
    <source>
        <dbReference type="Pfam" id="PF02782"/>
    </source>
</evidence>
<dbReference type="PIRSF" id="PIRSF000538">
    <property type="entry name" value="GlpK"/>
    <property type="match status" value="1"/>
</dbReference>
<dbReference type="InterPro" id="IPR018485">
    <property type="entry name" value="FGGY_C"/>
</dbReference>
<dbReference type="SUPFAM" id="SSF53067">
    <property type="entry name" value="Actin-like ATPase domain"/>
    <property type="match status" value="2"/>
</dbReference>
<keyword evidence="2" id="KW-0808">Transferase</keyword>
<comment type="caution">
    <text evidence="6">The sequence shown here is derived from an EMBL/GenBank/DDBJ whole genome shotgun (WGS) entry which is preliminary data.</text>
</comment>
<evidence type="ECO:0000313" key="6">
    <source>
        <dbReference type="EMBL" id="MCU6748376.1"/>
    </source>
</evidence>
<evidence type="ECO:0000259" key="4">
    <source>
        <dbReference type="Pfam" id="PF00370"/>
    </source>
</evidence>
<evidence type="ECO:0000256" key="3">
    <source>
        <dbReference type="ARBA" id="ARBA00022777"/>
    </source>
</evidence>
<dbReference type="RefSeq" id="WP_059067108.1">
    <property type="nucleotide sequence ID" value="NZ_JAOQJX010000021.1"/>
</dbReference>
<organism evidence="6 7">
    <name type="scientific">Faecalicatena acetigenes</name>
    <dbReference type="NCBI Taxonomy" id="2981790"/>
    <lineage>
        <taxon>Bacteria</taxon>
        <taxon>Bacillati</taxon>
        <taxon>Bacillota</taxon>
        <taxon>Clostridia</taxon>
        <taxon>Lachnospirales</taxon>
        <taxon>Lachnospiraceae</taxon>
        <taxon>Faecalicatena</taxon>
    </lineage>
</organism>
<comment type="similarity">
    <text evidence="1">Belongs to the FGGY kinase family.</text>
</comment>
<gene>
    <name evidence="6" type="ORF">OCV51_12035</name>
</gene>
<dbReference type="InterPro" id="IPR050406">
    <property type="entry name" value="FGGY_Carb_Kinase"/>
</dbReference>
<proteinExistence type="inferred from homology"/>
<protein>
    <submittedName>
        <fullName evidence="6">FGGY family carbohydrate kinase</fullName>
    </submittedName>
</protein>
<evidence type="ECO:0000256" key="1">
    <source>
        <dbReference type="ARBA" id="ARBA00009156"/>
    </source>
</evidence>
<sequence length="489" mass="54830">MNIAVIDVGTSSIRGILYNNSGKILHMHQIRYQVQYINETFAEKDPEEWKCDLYAIGKNLSEWTNEHHIHIDGLSLTSQRSTVIPVDKNAVPLSQAIMWMDKRNTSIGNELKHAEKLISEKTGARINDVFSGSKMTWIKRNQPEIYASAYKILTVADYFALLMTGEFKTDHTYGSRSSLMNIRTRQWDDELLKLFEIEKGKLCDLISPGEVLGTTTEDFFHATGIMQGTPLISAGGDQQCAALGLGIIKTGDMELTTGTGAFLLAYSDKVPDNLEDNVICGAHAEKGKYVLESSILSCCSLYDWFKNQFYVDTTDYDLINQDILQSVPGSNGCTVLPYFQGRGTPDWNADASGCFLNLTLRTTRQDMARSILESIAMETANNIDVLENYVGYTNKIHISGGLTNFSAFNQIQADVYQKELIKSKNPEQTSLGGLINALIGLGYYTDYQSALNAVKKEEKSVLYVPDKMNASLYKEKRLYMNKMYKKLYS</sequence>
<keyword evidence="3 6" id="KW-0418">Kinase</keyword>
<dbReference type="Pfam" id="PF00370">
    <property type="entry name" value="FGGY_N"/>
    <property type="match status" value="1"/>
</dbReference>
<reference evidence="6 7" key="1">
    <citation type="journal article" date="2021" name="ISME Commun">
        <title>Automated analysis of genomic sequences facilitates high-throughput and comprehensive description of bacteria.</title>
        <authorList>
            <person name="Hitch T.C.A."/>
        </authorList>
    </citation>
    <scope>NUCLEOTIDE SEQUENCE [LARGE SCALE GENOMIC DNA]</scope>
    <source>
        <strain evidence="6 7">H2_18</strain>
    </source>
</reference>
<feature type="domain" description="Carbohydrate kinase FGGY N-terminal" evidence="4">
    <location>
        <begin position="4"/>
        <end position="244"/>
    </location>
</feature>
<keyword evidence="7" id="KW-1185">Reference proteome</keyword>
<evidence type="ECO:0000256" key="2">
    <source>
        <dbReference type="ARBA" id="ARBA00022679"/>
    </source>
</evidence>
<dbReference type="InterPro" id="IPR043129">
    <property type="entry name" value="ATPase_NBD"/>
</dbReference>
<evidence type="ECO:0000313" key="7">
    <source>
        <dbReference type="Proteomes" id="UP001652394"/>
    </source>
</evidence>
<dbReference type="CDD" id="cd07779">
    <property type="entry name" value="ASKHA_NBD_FGGY_YgcE-like"/>
    <property type="match status" value="1"/>
</dbReference>
<dbReference type="Proteomes" id="UP001652394">
    <property type="component" value="Unassembled WGS sequence"/>
</dbReference>
<dbReference type="Gene3D" id="3.30.420.40">
    <property type="match status" value="2"/>
</dbReference>
<dbReference type="PANTHER" id="PTHR43095">
    <property type="entry name" value="SUGAR KINASE"/>
    <property type="match status" value="1"/>
</dbReference>
<dbReference type="EMBL" id="JAOQJX010000021">
    <property type="protein sequence ID" value="MCU6748376.1"/>
    <property type="molecule type" value="Genomic_DNA"/>
</dbReference>
<dbReference type="PANTHER" id="PTHR43095:SF2">
    <property type="entry name" value="GLUCONOKINASE"/>
    <property type="match status" value="1"/>
</dbReference>
<dbReference type="Pfam" id="PF02782">
    <property type="entry name" value="FGGY_C"/>
    <property type="match status" value="1"/>
</dbReference>
<dbReference type="InterPro" id="IPR018484">
    <property type="entry name" value="FGGY_N"/>
</dbReference>
<feature type="domain" description="Carbohydrate kinase FGGY C-terminal" evidence="5">
    <location>
        <begin position="255"/>
        <end position="439"/>
    </location>
</feature>
<dbReference type="GO" id="GO:0016301">
    <property type="term" value="F:kinase activity"/>
    <property type="evidence" value="ECO:0007669"/>
    <property type="project" value="UniProtKB-KW"/>
</dbReference>
<accession>A0ABT2TF13</accession>